<evidence type="ECO:0000313" key="2">
    <source>
        <dbReference type="EMBL" id="VAX04295.1"/>
    </source>
</evidence>
<dbReference type="SUPFAM" id="SSF55781">
    <property type="entry name" value="GAF domain-like"/>
    <property type="match status" value="1"/>
</dbReference>
<evidence type="ECO:0000256" key="1">
    <source>
        <dbReference type="SAM" id="MobiDB-lite"/>
    </source>
</evidence>
<sequence>MSNQKTTASKSANTTGSQPDEQSVADYLRRHPGFFEDKPTLLADLRVPHATGSAVSLVERQVAVLRESNTGLQKQLKELVQVARENGQLNAQLHKFTLQIIENDSLDALLILINKQLCRNFSASRVALRLLVGAGDGKSVSRDEFPADADAFRGLFRRLLRAGKPHCGPLNGEQLVALFGEQAESIASSAVLPLGKQGDLGLLAIGSFEKDRYHTSMDTSFLDNLAEVITVAMGKYLDTGS</sequence>
<reference evidence="2" key="1">
    <citation type="submission" date="2018-06" db="EMBL/GenBank/DDBJ databases">
        <authorList>
            <person name="Zhirakovskaya E."/>
        </authorList>
    </citation>
    <scope>NUCLEOTIDE SEQUENCE</scope>
</reference>
<evidence type="ECO:0008006" key="3">
    <source>
        <dbReference type="Google" id="ProtNLM"/>
    </source>
</evidence>
<protein>
    <recommendedName>
        <fullName evidence="3">DUF484 family protein</fullName>
    </recommendedName>
</protein>
<dbReference type="EMBL" id="UOFV01000461">
    <property type="protein sequence ID" value="VAX04295.1"/>
    <property type="molecule type" value="Genomic_DNA"/>
</dbReference>
<dbReference type="PANTHER" id="PTHR38765">
    <property type="entry name" value="DUF484 DOMAIN-CONTAINING PROTEIN"/>
    <property type="match status" value="1"/>
</dbReference>
<dbReference type="InterPro" id="IPR029016">
    <property type="entry name" value="GAF-like_dom_sf"/>
</dbReference>
<feature type="region of interest" description="Disordered" evidence="1">
    <location>
        <begin position="1"/>
        <end position="22"/>
    </location>
</feature>
<dbReference type="PANTHER" id="PTHR38765:SF1">
    <property type="entry name" value="DUF484 DOMAIN-CONTAINING PROTEIN"/>
    <property type="match status" value="1"/>
</dbReference>
<name>A0A3B1BD91_9ZZZZ</name>
<dbReference type="Gene3D" id="3.30.450.40">
    <property type="match status" value="1"/>
</dbReference>
<proteinExistence type="predicted"/>
<dbReference type="Pfam" id="PF04340">
    <property type="entry name" value="DUF484"/>
    <property type="match status" value="1"/>
</dbReference>
<organism evidence="2">
    <name type="scientific">hydrothermal vent metagenome</name>
    <dbReference type="NCBI Taxonomy" id="652676"/>
    <lineage>
        <taxon>unclassified sequences</taxon>
        <taxon>metagenomes</taxon>
        <taxon>ecological metagenomes</taxon>
    </lineage>
</organism>
<feature type="compositionally biased region" description="Polar residues" evidence="1">
    <location>
        <begin position="1"/>
        <end position="21"/>
    </location>
</feature>
<gene>
    <name evidence="2" type="ORF">MNBD_GAMMA19-2265</name>
</gene>
<accession>A0A3B1BD91</accession>
<dbReference type="InterPro" id="IPR007435">
    <property type="entry name" value="DUF484"/>
</dbReference>
<dbReference type="AlphaFoldDB" id="A0A3B1BD91"/>